<feature type="compositionally biased region" description="Low complexity" evidence="4">
    <location>
        <begin position="245"/>
        <end position="256"/>
    </location>
</feature>
<name>A0A7M5XD01_9CNID</name>
<feature type="repeat" description="MBT" evidence="3">
    <location>
        <begin position="364"/>
        <end position="466"/>
    </location>
</feature>
<dbReference type="InterPro" id="IPR004092">
    <property type="entry name" value="Mbt"/>
</dbReference>
<dbReference type="SUPFAM" id="SSF47095">
    <property type="entry name" value="HMG-box"/>
    <property type="match status" value="1"/>
</dbReference>
<dbReference type="GO" id="GO:0005634">
    <property type="term" value="C:nucleus"/>
    <property type="evidence" value="ECO:0007669"/>
    <property type="project" value="UniProtKB-UniRule"/>
</dbReference>
<dbReference type="Gene3D" id="2.30.30.140">
    <property type="match status" value="2"/>
</dbReference>
<dbReference type="GO" id="GO:0045892">
    <property type="term" value="P:negative regulation of DNA-templated transcription"/>
    <property type="evidence" value="ECO:0007669"/>
    <property type="project" value="TreeGrafter"/>
</dbReference>
<dbReference type="GeneID" id="136812170"/>
<dbReference type="Gene3D" id="1.10.30.10">
    <property type="entry name" value="High mobility group box domain"/>
    <property type="match status" value="1"/>
</dbReference>
<feature type="compositionally biased region" description="Low complexity" evidence="4">
    <location>
        <begin position="106"/>
        <end position="115"/>
    </location>
</feature>
<dbReference type="PROSITE" id="PS51079">
    <property type="entry name" value="MBT"/>
    <property type="match status" value="2"/>
</dbReference>
<proteinExistence type="predicted"/>
<feature type="region of interest" description="Disordered" evidence="4">
    <location>
        <begin position="312"/>
        <end position="351"/>
    </location>
</feature>
<feature type="compositionally biased region" description="Low complexity" evidence="4">
    <location>
        <begin position="226"/>
        <end position="236"/>
    </location>
</feature>
<dbReference type="PANTHER" id="PTHR12247">
    <property type="entry name" value="POLYCOMB GROUP PROTEIN"/>
    <property type="match status" value="1"/>
</dbReference>
<keyword evidence="7" id="KW-1185">Reference proteome</keyword>
<feature type="compositionally biased region" description="Low complexity" evidence="4">
    <location>
        <begin position="323"/>
        <end position="348"/>
    </location>
</feature>
<feature type="region of interest" description="Disordered" evidence="4">
    <location>
        <begin position="572"/>
        <end position="644"/>
    </location>
</feature>
<dbReference type="PROSITE" id="PS50118">
    <property type="entry name" value="HMG_BOX_2"/>
    <property type="match status" value="1"/>
</dbReference>
<feature type="domain" description="HMG box" evidence="5">
    <location>
        <begin position="143"/>
        <end position="211"/>
    </location>
</feature>
<dbReference type="EnsemblMetazoa" id="CLYHEMT020697.1">
    <property type="protein sequence ID" value="CLYHEMP020697.1"/>
    <property type="gene ID" value="CLYHEMG020697"/>
</dbReference>
<evidence type="ECO:0000256" key="4">
    <source>
        <dbReference type="SAM" id="MobiDB-lite"/>
    </source>
</evidence>
<feature type="region of interest" description="Disordered" evidence="4">
    <location>
        <begin position="226"/>
        <end position="264"/>
    </location>
</feature>
<dbReference type="SUPFAM" id="SSF63748">
    <property type="entry name" value="Tudor/PWWP/MBT"/>
    <property type="match status" value="2"/>
</dbReference>
<feature type="compositionally biased region" description="Basic and acidic residues" evidence="4">
    <location>
        <begin position="51"/>
        <end position="94"/>
    </location>
</feature>
<evidence type="ECO:0000256" key="3">
    <source>
        <dbReference type="PROSITE-ProRule" id="PRU00459"/>
    </source>
</evidence>
<dbReference type="CDD" id="cd22015">
    <property type="entry name" value="HMG-box_HMO1-like"/>
    <property type="match status" value="1"/>
</dbReference>
<dbReference type="RefSeq" id="XP_066924749.1">
    <property type="nucleotide sequence ID" value="XM_067068648.1"/>
</dbReference>
<sequence>MADSTTKNDLTEHREELLEASETRDTIEESHSGEETDRDRPINSYASMIYFKEKPSKHYSIKEEPSSPEDEWKPLDDAAAKSKESKKNIQKPDEMPNTAIVNPLRSMSSSGSPLSYTTNTESVSRTQSKATHTPKSPSTTGLPQKPLTPYMSYRNMIFEEIKHKYPGCSPYDLACLISSKWSMLTDSERKVWEDQYEVEMRKYNERIVVKLPLPKSNATKIDWNTESATESSTSPTQIAKTGIVASTSTTASNTTTDENKSSPQVGNCKLCQRCTTLQDFSSVIDGHEIYCSGLCSEKCYMEAAKQIHNFESGSTSKGRYGRSSTSQESSSASSHLSTSSTSSYSNTTNNAPDLIRHSKSSSLFDWEQYLSVDPQSSIAHWMFFRQARSPHVNSFVAGMKLEACSYNASNMSPTFSLATVIATVGSRILLHFDGADPSSDIWRLPDSGDIHPVGWTEGSLLKAPMGYKYDPSKYNKYFATSLQSAEIAPARFFKKEPKKPMENYFTVGMKMEAVDKSKPSYIGVATVVDVEGEQIKIAFDGYKELGYWCHYYDRDLFPAGWCARSGHPLRPPSNKVNPIYQRESRSSPPPSMASIGPKSPLIQPTLLPSQSQPQAPQPPQSRDQARDHATSSSTSSWKDKSASPNSVEVFLNLECYCGPYIELNK</sequence>
<dbReference type="Proteomes" id="UP000594262">
    <property type="component" value="Unplaced"/>
</dbReference>
<feature type="repeat" description="MBT" evidence="3">
    <location>
        <begin position="472"/>
        <end position="572"/>
    </location>
</feature>
<accession>A0A7M5XD01</accession>
<evidence type="ECO:0000256" key="1">
    <source>
        <dbReference type="ARBA" id="ARBA00022737"/>
    </source>
</evidence>
<dbReference type="GO" id="GO:0003682">
    <property type="term" value="F:chromatin binding"/>
    <property type="evidence" value="ECO:0007669"/>
    <property type="project" value="TreeGrafter"/>
</dbReference>
<dbReference type="SMART" id="SM00398">
    <property type="entry name" value="HMG"/>
    <property type="match status" value="1"/>
</dbReference>
<reference evidence="6" key="1">
    <citation type="submission" date="2021-01" db="UniProtKB">
        <authorList>
            <consortium name="EnsemblMetazoa"/>
        </authorList>
    </citation>
    <scope>IDENTIFICATION</scope>
</reference>
<organism evidence="6 7">
    <name type="scientific">Clytia hemisphaerica</name>
    <dbReference type="NCBI Taxonomy" id="252671"/>
    <lineage>
        <taxon>Eukaryota</taxon>
        <taxon>Metazoa</taxon>
        <taxon>Cnidaria</taxon>
        <taxon>Hydrozoa</taxon>
        <taxon>Hydroidolina</taxon>
        <taxon>Leptothecata</taxon>
        <taxon>Obeliida</taxon>
        <taxon>Clytiidae</taxon>
        <taxon>Clytia</taxon>
    </lineage>
</organism>
<feature type="compositionally biased region" description="Basic and acidic residues" evidence="4">
    <location>
        <begin position="9"/>
        <end position="41"/>
    </location>
</feature>
<dbReference type="Pfam" id="PF00505">
    <property type="entry name" value="HMG_box"/>
    <property type="match status" value="1"/>
</dbReference>
<dbReference type="PANTHER" id="PTHR12247:SF132">
    <property type="entry name" value="POLYCOMB PROTEIN SCM"/>
    <property type="match status" value="1"/>
</dbReference>
<dbReference type="GO" id="GO:0042393">
    <property type="term" value="F:histone binding"/>
    <property type="evidence" value="ECO:0007669"/>
    <property type="project" value="TreeGrafter"/>
</dbReference>
<evidence type="ECO:0000313" key="7">
    <source>
        <dbReference type="Proteomes" id="UP000594262"/>
    </source>
</evidence>
<dbReference type="GO" id="GO:0003677">
    <property type="term" value="F:DNA binding"/>
    <property type="evidence" value="ECO:0007669"/>
    <property type="project" value="UniProtKB-UniRule"/>
</dbReference>
<evidence type="ECO:0000259" key="5">
    <source>
        <dbReference type="PROSITE" id="PS50118"/>
    </source>
</evidence>
<keyword evidence="1" id="KW-0677">Repeat</keyword>
<evidence type="ECO:0000313" key="6">
    <source>
        <dbReference type="EnsemblMetazoa" id="CLYHEMP020697.1"/>
    </source>
</evidence>
<dbReference type="InterPro" id="IPR036910">
    <property type="entry name" value="HMG_box_dom_sf"/>
</dbReference>
<keyword evidence="2" id="KW-0539">Nucleus</keyword>
<dbReference type="AlphaFoldDB" id="A0A7M5XD01"/>
<keyword evidence="2" id="KW-0238">DNA-binding</keyword>
<feature type="DNA-binding region" description="HMG box" evidence="2">
    <location>
        <begin position="143"/>
        <end position="211"/>
    </location>
</feature>
<feature type="compositionally biased region" description="Polar residues" evidence="4">
    <location>
        <begin position="116"/>
        <end position="142"/>
    </location>
</feature>
<protein>
    <recommendedName>
        <fullName evidence="5">HMG box domain-containing protein</fullName>
    </recommendedName>
</protein>
<dbReference type="InterPro" id="IPR009071">
    <property type="entry name" value="HMG_box_dom"/>
</dbReference>
<evidence type="ECO:0000256" key="2">
    <source>
        <dbReference type="PROSITE-ProRule" id="PRU00267"/>
    </source>
</evidence>
<feature type="compositionally biased region" description="Low complexity" evidence="4">
    <location>
        <begin position="599"/>
        <end position="614"/>
    </location>
</feature>
<dbReference type="InterPro" id="IPR050548">
    <property type="entry name" value="PcG_chromatin_remod_factors"/>
</dbReference>
<dbReference type="OrthoDB" id="5912862at2759"/>
<dbReference type="Pfam" id="PF02820">
    <property type="entry name" value="MBT"/>
    <property type="match status" value="2"/>
</dbReference>
<feature type="region of interest" description="Disordered" evidence="4">
    <location>
        <begin position="1"/>
        <end position="146"/>
    </location>
</feature>
<dbReference type="SMART" id="SM00561">
    <property type="entry name" value="MBT"/>
    <property type="match status" value="2"/>
</dbReference>